<name>A0A7X0MVR9_9GAMM</name>
<accession>A0A7X0MVR9</accession>
<dbReference type="AlphaFoldDB" id="A0A7X0MVR9"/>
<dbReference type="GO" id="GO:0000428">
    <property type="term" value="C:DNA-directed RNA polymerase complex"/>
    <property type="evidence" value="ECO:0007669"/>
    <property type="project" value="UniProtKB-KW"/>
</dbReference>
<keyword evidence="2" id="KW-0240">DNA-directed RNA polymerase</keyword>
<comment type="caution">
    <text evidence="2">The sequence shown here is derived from an EMBL/GenBank/DDBJ whole genome shotgun (WGS) entry which is preliminary data.</text>
</comment>
<feature type="transmembrane region" description="Helical" evidence="1">
    <location>
        <begin position="86"/>
        <end position="105"/>
    </location>
</feature>
<keyword evidence="3" id="KW-1185">Reference proteome</keyword>
<keyword evidence="1" id="KW-0812">Transmembrane</keyword>
<reference evidence="2 3" key="1">
    <citation type="submission" date="2020-08" db="EMBL/GenBank/DDBJ databases">
        <title>Genomic Encyclopedia of Type Strains, Phase IV (KMG-IV): sequencing the most valuable type-strain genomes for metagenomic binning, comparative biology and taxonomic classification.</title>
        <authorList>
            <person name="Goeker M."/>
        </authorList>
    </citation>
    <scope>NUCLEOTIDE SEQUENCE [LARGE SCALE GENOMIC DNA]</scope>
    <source>
        <strain evidence="2 3">DSM 22368</strain>
    </source>
</reference>
<evidence type="ECO:0000313" key="3">
    <source>
        <dbReference type="Proteomes" id="UP000528457"/>
    </source>
</evidence>
<keyword evidence="1" id="KW-1133">Transmembrane helix</keyword>
<dbReference type="RefSeq" id="WP_166848544.1">
    <property type="nucleotide sequence ID" value="NZ_JAAONY010000001.1"/>
</dbReference>
<dbReference type="InParanoid" id="A0A7X0MVR9"/>
<organism evidence="2 3">
    <name type="scientific">Pseudoteredinibacter isoporae</name>
    <dbReference type="NCBI Taxonomy" id="570281"/>
    <lineage>
        <taxon>Bacteria</taxon>
        <taxon>Pseudomonadati</taxon>
        <taxon>Pseudomonadota</taxon>
        <taxon>Gammaproteobacteria</taxon>
        <taxon>Cellvibrionales</taxon>
        <taxon>Cellvibrionaceae</taxon>
        <taxon>Pseudoteredinibacter</taxon>
    </lineage>
</organism>
<dbReference type="EMBL" id="JACHHT010000001">
    <property type="protein sequence ID" value="MBB6521415.1"/>
    <property type="molecule type" value="Genomic_DNA"/>
</dbReference>
<protein>
    <submittedName>
        <fullName evidence="2">DNA-directed RNA polymerase subunit RPC12/RpoP</fullName>
    </submittedName>
</protein>
<sequence>MIFFGSRGKTVSGQIVEGIDCPSCESKQFVTFGVIKYFHLYWIPTFPTSRTVGIECTHCRRTLIDKDLPAKLSGEIKATVFKKKNVLPLFSGLIIIACLVLFGIYSVQKDKLQEAAYIEQPLADDFYIVNYAKIFPDADEKYKYGLMRIKEVNSGRVEFQVSKIAYNKVSGVRTDIRNRKASSDDYYDIEPYYMAAENLPEMRESGAIYSIERE</sequence>
<dbReference type="Proteomes" id="UP000528457">
    <property type="component" value="Unassembled WGS sequence"/>
</dbReference>
<keyword evidence="1" id="KW-0472">Membrane</keyword>
<evidence type="ECO:0000313" key="2">
    <source>
        <dbReference type="EMBL" id="MBB6521415.1"/>
    </source>
</evidence>
<keyword evidence="2" id="KW-0804">Transcription</keyword>
<proteinExistence type="predicted"/>
<evidence type="ECO:0000256" key="1">
    <source>
        <dbReference type="SAM" id="Phobius"/>
    </source>
</evidence>
<gene>
    <name evidence="2" type="ORF">HNR48_001693</name>
</gene>